<dbReference type="SUPFAM" id="SSF48371">
    <property type="entry name" value="ARM repeat"/>
    <property type="match status" value="1"/>
</dbReference>
<dbReference type="GO" id="GO:0070628">
    <property type="term" value="F:proteasome binding"/>
    <property type="evidence" value="ECO:0007669"/>
    <property type="project" value="InterPro"/>
</dbReference>
<reference evidence="2 3" key="1">
    <citation type="journal article" date="2017" name="Curr. Biol.">
        <title>The Evolution of Venom by Co-option of Single-Copy Genes.</title>
        <authorList>
            <person name="Martinson E.O."/>
            <person name="Mrinalini"/>
            <person name="Kelkar Y.D."/>
            <person name="Chang C.H."/>
            <person name="Werren J.H."/>
        </authorList>
    </citation>
    <scope>NUCLEOTIDE SEQUENCE [LARGE SCALE GENOMIC DNA]</scope>
    <source>
        <strain evidence="2 3">Alberta</strain>
        <tissue evidence="2">Whole body</tissue>
    </source>
</reference>
<name>A0A232FAC8_9HYME</name>
<dbReference type="GO" id="GO:0010499">
    <property type="term" value="P:proteasomal ubiquitin-independent protein catabolic process"/>
    <property type="evidence" value="ECO:0007669"/>
    <property type="project" value="TreeGrafter"/>
</dbReference>
<dbReference type="GO" id="GO:0005634">
    <property type="term" value="C:nucleus"/>
    <property type="evidence" value="ECO:0007669"/>
    <property type="project" value="TreeGrafter"/>
</dbReference>
<dbReference type="AlphaFoldDB" id="A0A232FAC8"/>
<dbReference type="PANTHER" id="PTHR32170">
    <property type="entry name" value="PROTEASOME ACTIVATOR COMPLEX SUBUNIT 4"/>
    <property type="match status" value="1"/>
</dbReference>
<dbReference type="Proteomes" id="UP000215335">
    <property type="component" value="Unassembled WGS sequence"/>
</dbReference>
<dbReference type="InterPro" id="IPR021843">
    <property type="entry name" value="PSME4_C"/>
</dbReference>
<accession>A0A232FAC8</accession>
<evidence type="ECO:0000313" key="2">
    <source>
        <dbReference type="EMBL" id="OXU27615.1"/>
    </source>
</evidence>
<proteinExistence type="predicted"/>
<sequence length="273" mass="30865">MICKWILETVMLSNLDNLSSFYKIYPIMCQLESNEKDEELSKACSRTLAVLAQTLTHPHHVPAALEAVTAISKSTSWSARASCLEFLQVLVFHNMSILLSNEAWISEIQNIVLHLLEDERLEVREMAAKVLGGLLHCTILPNEEALLDEFKKKARTKLGNKRKRMSEKEEEKSGVTNKIINAARLRHAGVLGMCAFIQAHPYNVPEIIPPIFDCLSPHLNDPEPIPSTIRKTLNDFKRTHCDAWTGLQGLAERFTEEQFALLQDLTVPPSYYA</sequence>
<evidence type="ECO:0000313" key="3">
    <source>
        <dbReference type="Proteomes" id="UP000215335"/>
    </source>
</evidence>
<dbReference type="STRING" id="543379.A0A232FAC8"/>
<dbReference type="InterPro" id="IPR016024">
    <property type="entry name" value="ARM-type_fold"/>
</dbReference>
<dbReference type="Gene3D" id="1.25.10.10">
    <property type="entry name" value="Leucine-rich Repeat Variant"/>
    <property type="match status" value="1"/>
</dbReference>
<keyword evidence="3" id="KW-1185">Reference proteome</keyword>
<dbReference type="Pfam" id="PF11919">
    <property type="entry name" value="PSME4_C"/>
    <property type="match status" value="1"/>
</dbReference>
<gene>
    <name evidence="2" type="ORF">TSAR_013465</name>
</gene>
<comment type="caution">
    <text evidence="2">The sequence shown here is derived from an EMBL/GenBank/DDBJ whole genome shotgun (WGS) entry which is preliminary data.</text>
</comment>
<dbReference type="GO" id="GO:0016504">
    <property type="term" value="F:peptidase activator activity"/>
    <property type="evidence" value="ECO:0007669"/>
    <property type="project" value="InterPro"/>
</dbReference>
<organism evidence="2 3">
    <name type="scientific">Trichomalopsis sarcophagae</name>
    <dbReference type="NCBI Taxonomy" id="543379"/>
    <lineage>
        <taxon>Eukaryota</taxon>
        <taxon>Metazoa</taxon>
        <taxon>Ecdysozoa</taxon>
        <taxon>Arthropoda</taxon>
        <taxon>Hexapoda</taxon>
        <taxon>Insecta</taxon>
        <taxon>Pterygota</taxon>
        <taxon>Neoptera</taxon>
        <taxon>Endopterygota</taxon>
        <taxon>Hymenoptera</taxon>
        <taxon>Apocrita</taxon>
        <taxon>Proctotrupomorpha</taxon>
        <taxon>Chalcidoidea</taxon>
        <taxon>Pteromalidae</taxon>
        <taxon>Pteromalinae</taxon>
        <taxon>Trichomalopsis</taxon>
    </lineage>
</organism>
<dbReference type="EMBL" id="NNAY01000571">
    <property type="protein sequence ID" value="OXU27615.1"/>
    <property type="molecule type" value="Genomic_DNA"/>
</dbReference>
<protein>
    <recommendedName>
        <fullName evidence="1">Proteasome activator complex subunit 4 C-terminal domain-containing protein</fullName>
    </recommendedName>
</protein>
<dbReference type="InterPro" id="IPR035309">
    <property type="entry name" value="PSME4"/>
</dbReference>
<dbReference type="InterPro" id="IPR011989">
    <property type="entry name" value="ARM-like"/>
</dbReference>
<dbReference type="GO" id="GO:0005829">
    <property type="term" value="C:cytosol"/>
    <property type="evidence" value="ECO:0007669"/>
    <property type="project" value="TreeGrafter"/>
</dbReference>
<dbReference type="PANTHER" id="PTHR32170:SF3">
    <property type="entry name" value="PROTEASOME ACTIVATOR COMPLEX SUBUNIT 4"/>
    <property type="match status" value="1"/>
</dbReference>
<evidence type="ECO:0000259" key="1">
    <source>
        <dbReference type="Pfam" id="PF11919"/>
    </source>
</evidence>
<feature type="domain" description="Proteasome activator complex subunit 4 C-terminal" evidence="1">
    <location>
        <begin position="186"/>
        <end position="273"/>
    </location>
</feature>